<dbReference type="Pfam" id="PF00126">
    <property type="entry name" value="HTH_1"/>
    <property type="match status" value="1"/>
</dbReference>
<dbReference type="PANTHER" id="PTHR30419:SF8">
    <property type="entry name" value="NITROGEN ASSIMILATION TRANSCRIPTIONAL ACTIVATOR-RELATED"/>
    <property type="match status" value="1"/>
</dbReference>
<dbReference type="PRINTS" id="PR00039">
    <property type="entry name" value="HTHLYSR"/>
</dbReference>
<feature type="domain" description="HTH lysR-type" evidence="5">
    <location>
        <begin position="4"/>
        <end position="61"/>
    </location>
</feature>
<dbReference type="Gene3D" id="3.40.190.290">
    <property type="match status" value="1"/>
</dbReference>
<keyword evidence="2" id="KW-0805">Transcription regulation</keyword>
<accession>A0A261U0T8</accession>
<dbReference type="EMBL" id="NEVQ01000017">
    <property type="protein sequence ID" value="OZI54483.1"/>
    <property type="molecule type" value="Genomic_DNA"/>
</dbReference>
<sequence length="305" mass="32967">MLRLRTRQLLLIRLLDVERNLGRAAAALNISQPAATKLLQQAEETLGVRLFQRSPRGMLPTTAGEVVVRYVRTLFSDFGLMREELAALASGLKGHLRIGSVPGAVPSLVAPALIEYKRRHPNVQVSVIEDTSNVIVHLLARGEVDLVLGRLTEEHVAGSYDVSPLSEDTQVLVVRQGHPLLQQSSVSLTELISAAWIMQPPGAPQRTRLDAALREAGITRKLNITETSSTVLTTALLQISDMVAVMPTSLARHYGRYAGLCTVPLNTPMRLPAISLITVTGRPLSAAAAHFAPMVRALAQEGSLP</sequence>
<dbReference type="Gene3D" id="1.10.10.10">
    <property type="entry name" value="Winged helix-like DNA-binding domain superfamily/Winged helix DNA-binding domain"/>
    <property type="match status" value="1"/>
</dbReference>
<dbReference type="GO" id="GO:0003700">
    <property type="term" value="F:DNA-binding transcription factor activity"/>
    <property type="evidence" value="ECO:0007669"/>
    <property type="project" value="InterPro"/>
</dbReference>
<dbReference type="InterPro" id="IPR005119">
    <property type="entry name" value="LysR_subst-bd"/>
</dbReference>
<comment type="caution">
    <text evidence="6">The sequence shown here is derived from an EMBL/GenBank/DDBJ whole genome shotgun (WGS) entry which is preliminary data.</text>
</comment>
<dbReference type="InterPro" id="IPR036388">
    <property type="entry name" value="WH-like_DNA-bd_sf"/>
</dbReference>
<dbReference type="SUPFAM" id="SSF46785">
    <property type="entry name" value="Winged helix' DNA-binding domain"/>
    <property type="match status" value="1"/>
</dbReference>
<dbReference type="PROSITE" id="PS50931">
    <property type="entry name" value="HTH_LYSR"/>
    <property type="match status" value="1"/>
</dbReference>
<reference evidence="6 7" key="1">
    <citation type="submission" date="2017-05" db="EMBL/GenBank/DDBJ databases">
        <title>Complete and WGS of Bordetella genogroups.</title>
        <authorList>
            <person name="Spilker T."/>
            <person name="LiPuma J."/>
        </authorList>
    </citation>
    <scope>NUCLEOTIDE SEQUENCE [LARGE SCALE GENOMIC DNA]</scope>
    <source>
        <strain evidence="6 7">AU9919</strain>
    </source>
</reference>
<dbReference type="GO" id="GO:0005829">
    <property type="term" value="C:cytosol"/>
    <property type="evidence" value="ECO:0007669"/>
    <property type="project" value="TreeGrafter"/>
</dbReference>
<dbReference type="PANTHER" id="PTHR30419">
    <property type="entry name" value="HTH-TYPE TRANSCRIPTIONAL REGULATOR YBHD"/>
    <property type="match status" value="1"/>
</dbReference>
<keyword evidence="7" id="KW-1185">Reference proteome</keyword>
<dbReference type="InterPro" id="IPR036390">
    <property type="entry name" value="WH_DNA-bd_sf"/>
</dbReference>
<comment type="similarity">
    <text evidence="1">Belongs to the LysR transcriptional regulatory family.</text>
</comment>
<evidence type="ECO:0000259" key="5">
    <source>
        <dbReference type="PROSITE" id="PS50931"/>
    </source>
</evidence>
<protein>
    <submittedName>
        <fullName evidence="6">LysR family transcriptional regulator</fullName>
    </submittedName>
</protein>
<organism evidence="6 7">
    <name type="scientific">Bordetella genomosp. 4</name>
    <dbReference type="NCBI Taxonomy" id="463044"/>
    <lineage>
        <taxon>Bacteria</taxon>
        <taxon>Pseudomonadati</taxon>
        <taxon>Pseudomonadota</taxon>
        <taxon>Betaproteobacteria</taxon>
        <taxon>Burkholderiales</taxon>
        <taxon>Alcaligenaceae</taxon>
        <taxon>Bordetella</taxon>
    </lineage>
</organism>
<evidence type="ECO:0000256" key="3">
    <source>
        <dbReference type="ARBA" id="ARBA00023125"/>
    </source>
</evidence>
<dbReference type="InterPro" id="IPR000847">
    <property type="entry name" value="LysR_HTH_N"/>
</dbReference>
<dbReference type="GO" id="GO:0003677">
    <property type="term" value="F:DNA binding"/>
    <property type="evidence" value="ECO:0007669"/>
    <property type="project" value="UniProtKB-KW"/>
</dbReference>
<dbReference type="Pfam" id="PF03466">
    <property type="entry name" value="LysR_substrate"/>
    <property type="match status" value="1"/>
</dbReference>
<evidence type="ECO:0000256" key="1">
    <source>
        <dbReference type="ARBA" id="ARBA00009437"/>
    </source>
</evidence>
<evidence type="ECO:0000256" key="4">
    <source>
        <dbReference type="ARBA" id="ARBA00023163"/>
    </source>
</evidence>
<dbReference type="SUPFAM" id="SSF53850">
    <property type="entry name" value="Periplasmic binding protein-like II"/>
    <property type="match status" value="1"/>
</dbReference>
<evidence type="ECO:0000313" key="6">
    <source>
        <dbReference type="EMBL" id="OZI54483.1"/>
    </source>
</evidence>
<gene>
    <name evidence="6" type="ORF">CAL20_18235</name>
</gene>
<dbReference type="AlphaFoldDB" id="A0A261U0T8"/>
<keyword evidence="3" id="KW-0238">DNA-binding</keyword>
<evidence type="ECO:0000256" key="2">
    <source>
        <dbReference type="ARBA" id="ARBA00023015"/>
    </source>
</evidence>
<evidence type="ECO:0000313" key="7">
    <source>
        <dbReference type="Proteomes" id="UP000216885"/>
    </source>
</evidence>
<keyword evidence="4" id="KW-0804">Transcription</keyword>
<dbReference type="InterPro" id="IPR050950">
    <property type="entry name" value="HTH-type_LysR_regulators"/>
</dbReference>
<dbReference type="Proteomes" id="UP000216885">
    <property type="component" value="Unassembled WGS sequence"/>
</dbReference>
<name>A0A261U0T8_9BORD</name>
<proteinExistence type="inferred from homology"/>